<dbReference type="GO" id="GO:0005634">
    <property type="term" value="C:nucleus"/>
    <property type="evidence" value="ECO:0007669"/>
    <property type="project" value="TreeGrafter"/>
</dbReference>
<feature type="compositionally biased region" description="Polar residues" evidence="1">
    <location>
        <begin position="19"/>
        <end position="33"/>
    </location>
</feature>
<dbReference type="InParanoid" id="A0A165MSY2"/>
<accession>A0A165MSY2</accession>
<protein>
    <submittedName>
        <fullName evidence="2">HCNGP-domain-containing protein</fullName>
    </submittedName>
</protein>
<dbReference type="PANTHER" id="PTHR13464">
    <property type="entry name" value="TRANSCRIPTIONAL REGULATOR PROTEIN HCNGP"/>
    <property type="match status" value="1"/>
</dbReference>
<name>A0A165MSY2_EXIGL</name>
<reference evidence="2 3" key="1">
    <citation type="journal article" date="2016" name="Mol. Biol. Evol.">
        <title>Comparative Genomics of Early-Diverging Mushroom-Forming Fungi Provides Insights into the Origins of Lignocellulose Decay Capabilities.</title>
        <authorList>
            <person name="Nagy L.G."/>
            <person name="Riley R."/>
            <person name="Tritt A."/>
            <person name="Adam C."/>
            <person name="Daum C."/>
            <person name="Floudas D."/>
            <person name="Sun H."/>
            <person name="Yadav J.S."/>
            <person name="Pangilinan J."/>
            <person name="Larsson K.H."/>
            <person name="Matsuura K."/>
            <person name="Barry K."/>
            <person name="Labutti K."/>
            <person name="Kuo R."/>
            <person name="Ohm R.A."/>
            <person name="Bhattacharya S.S."/>
            <person name="Shirouzu T."/>
            <person name="Yoshinaga Y."/>
            <person name="Martin F.M."/>
            <person name="Grigoriev I.V."/>
            <person name="Hibbett D.S."/>
        </authorList>
    </citation>
    <scope>NUCLEOTIDE SEQUENCE [LARGE SCALE GENOMIC DNA]</scope>
    <source>
        <strain evidence="2 3">HHB12029</strain>
    </source>
</reference>
<dbReference type="OrthoDB" id="1714508at2759"/>
<sequence length="224" mass="24091">MKGLVAYGGDDESDHDEPSTSSATDRISGNGTRLSVGGHTGKAATIIKRSTHSKATIRARSPSNSPEVAPVTVADQGHSQATASTSAVQDEDELTRLRRLLKPLPIPGQDDYGIPPPPSGTPSATLTAKLAQFAALKSSQNKHFNDALMANRSFRNPHLYKSLVEFVDVDETASNFSKDVWDPNDVRPEWFAAQIGARSKLIHDVVALLYSCARSLGDLSFHAR</sequence>
<evidence type="ECO:0000256" key="1">
    <source>
        <dbReference type="SAM" id="MobiDB-lite"/>
    </source>
</evidence>
<feature type="region of interest" description="Disordered" evidence="1">
    <location>
        <begin position="1"/>
        <end position="70"/>
    </location>
</feature>
<dbReference type="Proteomes" id="UP000077266">
    <property type="component" value="Unassembled WGS sequence"/>
</dbReference>
<dbReference type="PANTHER" id="PTHR13464:SF0">
    <property type="entry name" value="SAP30-BINDING PROTEIN"/>
    <property type="match status" value="1"/>
</dbReference>
<organism evidence="2 3">
    <name type="scientific">Exidia glandulosa HHB12029</name>
    <dbReference type="NCBI Taxonomy" id="1314781"/>
    <lineage>
        <taxon>Eukaryota</taxon>
        <taxon>Fungi</taxon>
        <taxon>Dikarya</taxon>
        <taxon>Basidiomycota</taxon>
        <taxon>Agaricomycotina</taxon>
        <taxon>Agaricomycetes</taxon>
        <taxon>Auriculariales</taxon>
        <taxon>Exidiaceae</taxon>
        <taxon>Exidia</taxon>
    </lineage>
</organism>
<dbReference type="GO" id="GO:0006355">
    <property type="term" value="P:regulation of DNA-templated transcription"/>
    <property type="evidence" value="ECO:0007669"/>
    <property type="project" value="InterPro"/>
</dbReference>
<dbReference type="STRING" id="1314781.A0A165MSY2"/>
<evidence type="ECO:0000313" key="2">
    <source>
        <dbReference type="EMBL" id="KZV99708.1"/>
    </source>
</evidence>
<gene>
    <name evidence="2" type="ORF">EXIGLDRAFT_214583</name>
</gene>
<dbReference type="InterPro" id="IPR012479">
    <property type="entry name" value="SAP30BP"/>
</dbReference>
<keyword evidence="3" id="KW-1185">Reference proteome</keyword>
<dbReference type="AlphaFoldDB" id="A0A165MSY2"/>
<proteinExistence type="predicted"/>
<dbReference type="EMBL" id="KV425907">
    <property type="protein sequence ID" value="KZV99708.1"/>
    <property type="molecule type" value="Genomic_DNA"/>
</dbReference>
<dbReference type="Pfam" id="PF07818">
    <property type="entry name" value="HCNGP"/>
    <property type="match status" value="1"/>
</dbReference>
<evidence type="ECO:0000313" key="3">
    <source>
        <dbReference type="Proteomes" id="UP000077266"/>
    </source>
</evidence>